<keyword evidence="1" id="KW-1133">Transmembrane helix</keyword>
<comment type="caution">
    <text evidence="2">The sequence shown here is derived from an EMBL/GenBank/DDBJ whole genome shotgun (WGS) entry which is preliminary data.</text>
</comment>
<gene>
    <name evidence="2" type="ORF">DP202_11890</name>
</gene>
<protein>
    <submittedName>
        <fullName evidence="2">Uncharacterized protein</fullName>
    </submittedName>
</protein>
<dbReference type="RefSeq" id="WP_112780875.1">
    <property type="nucleotide sequence ID" value="NZ_CABMNQ010000016.1"/>
</dbReference>
<feature type="transmembrane region" description="Helical" evidence="1">
    <location>
        <begin position="6"/>
        <end position="24"/>
    </location>
</feature>
<evidence type="ECO:0000313" key="3">
    <source>
        <dbReference type="Proteomes" id="UP000251576"/>
    </source>
</evidence>
<accession>A0A330GFS5</accession>
<proteinExistence type="predicted"/>
<keyword evidence="1" id="KW-0812">Transmembrane</keyword>
<organism evidence="2 3">
    <name type="scientific">Enterobacter cloacae</name>
    <dbReference type="NCBI Taxonomy" id="550"/>
    <lineage>
        <taxon>Bacteria</taxon>
        <taxon>Pseudomonadati</taxon>
        <taxon>Pseudomonadota</taxon>
        <taxon>Gammaproteobacteria</taxon>
        <taxon>Enterobacterales</taxon>
        <taxon>Enterobacteriaceae</taxon>
        <taxon>Enterobacter</taxon>
        <taxon>Enterobacter cloacae complex</taxon>
    </lineage>
</organism>
<dbReference type="EMBL" id="QMDH01000016">
    <property type="protein sequence ID" value="RAZ67560.1"/>
    <property type="molecule type" value="Genomic_DNA"/>
</dbReference>
<evidence type="ECO:0000256" key="1">
    <source>
        <dbReference type="SAM" id="Phobius"/>
    </source>
</evidence>
<reference evidence="2 3" key="1">
    <citation type="submission" date="2018-06" db="EMBL/GenBank/DDBJ databases">
        <title>ACT-28, a chromosomally-encoded AmpC with carbapenemase activity from Enterobacter kobei.</title>
        <authorList>
            <person name="Jousset A.B."/>
            <person name="Oueslati S."/>
            <person name="Bernabeu S."/>
            <person name="Takissian J."/>
            <person name="Creton E."/>
            <person name="Vogel A."/>
            <person name="Cotellon G."/>
            <person name="Bonnin R.A."/>
            <person name="Dortet L."/>
            <person name="Naas T."/>
        </authorList>
    </citation>
    <scope>NUCLEOTIDE SEQUENCE [LARGE SCALE GENOMIC DNA]</scope>
    <source>
        <strain evidence="2 3">99B3</strain>
    </source>
</reference>
<feature type="transmembrane region" description="Helical" evidence="1">
    <location>
        <begin position="68"/>
        <end position="93"/>
    </location>
</feature>
<evidence type="ECO:0000313" key="2">
    <source>
        <dbReference type="EMBL" id="RAZ67560.1"/>
    </source>
</evidence>
<keyword evidence="1" id="KW-0472">Membrane</keyword>
<dbReference type="AlphaFoldDB" id="A0A330GFS5"/>
<name>A0A330GFS5_ENTCL</name>
<sequence length="148" mass="16670">MKWTGFIIFILIALVYIWNGKELYTLKEWRDFRIKLISVLVGALALTVILVGVSKLTPLLDRESARAIALILPASLMAMLLSKFFVAMLNAIFESIMRFHKRCNTKEMYLKLSTLSARYGAKLNLVAKCLASLGCILMLYGIWFGSTG</sequence>
<dbReference type="Proteomes" id="UP000251576">
    <property type="component" value="Unassembled WGS sequence"/>
</dbReference>
<feature type="transmembrane region" description="Helical" evidence="1">
    <location>
        <begin position="36"/>
        <end position="56"/>
    </location>
</feature>
<feature type="transmembrane region" description="Helical" evidence="1">
    <location>
        <begin position="125"/>
        <end position="145"/>
    </location>
</feature>